<evidence type="ECO:0000313" key="4">
    <source>
        <dbReference type="Proteomes" id="UP001217754"/>
    </source>
</evidence>
<dbReference type="GO" id="GO:0005524">
    <property type="term" value="F:ATP binding"/>
    <property type="evidence" value="ECO:0007669"/>
    <property type="project" value="InterPro"/>
</dbReference>
<sequence>MSQWNDAPTRLPMRASSLGIIAEYAHEALPVNGSAMDGAVPLDWKMETERSLFPPRKRSPGVLWMQSGMPRSPRSPDARFDVKAPVPEEDVADVLTESSLQSPKSLAPPKIAQPARPSSLNVASGASTAPVSRVETTFAAPTPLFASKHPPPAWEQLPSVESRRNRRSRLLRIAEKDRERSRPGTPEHGARIEPRIPLYGDLEMWKLCPRRTVEHVEGTLYDSEGPFMEGATSDSLSVRLFYAPGVDGADGVSYLITTPDNRVFSAAKRRRWAMDNHGNFFAAMEIKSVESKLAAVHSDIHDQVYAEEYERDLRKHFLGDVLDELQKAESLMTGPRRQTPHLLQTEDGKLVRLEEDFPEEAFFAIAGSAEQELYPVIAKVFVEAIQLLWELHSHGWMHGDIKLENLMFDSSAKLVLIDFENASPFRGSRQHDGKIQLLSFDWTPPELEVSHLGRRMGPSGDLWALGCNLIRAFALRDGVEDTTVREMLLGPGLPSFFAFRETLLGGPGRDFGVDLGPLLEAADTEQPAPLIHPARLLRRFAHTSPRLLQYVLAHAVTPTPAERNERRGVELAQEMLHDPQNVPLWQSVKTALATSIEMSGSAWVRPKLDEARAIMELS</sequence>
<dbReference type="GO" id="GO:0004672">
    <property type="term" value="F:protein kinase activity"/>
    <property type="evidence" value="ECO:0007669"/>
    <property type="project" value="InterPro"/>
</dbReference>
<dbReference type="InterPro" id="IPR011009">
    <property type="entry name" value="Kinase-like_dom_sf"/>
</dbReference>
<feature type="domain" description="Protein kinase" evidence="2">
    <location>
        <begin position="221"/>
        <end position="576"/>
    </location>
</feature>
<dbReference type="Pfam" id="PF00069">
    <property type="entry name" value="Pkinase"/>
    <property type="match status" value="1"/>
</dbReference>
<feature type="region of interest" description="Disordered" evidence="1">
    <location>
        <begin position="171"/>
        <end position="192"/>
    </location>
</feature>
<proteinExistence type="predicted"/>
<accession>A0AAF0J9Q7</accession>
<keyword evidence="4" id="KW-1185">Reference proteome</keyword>
<dbReference type="RefSeq" id="XP_060120756.1">
    <property type="nucleotide sequence ID" value="XM_060264773.1"/>
</dbReference>
<dbReference type="AlphaFoldDB" id="A0AAF0J9Q7"/>
<evidence type="ECO:0000259" key="2">
    <source>
        <dbReference type="PROSITE" id="PS50011"/>
    </source>
</evidence>
<dbReference type="SUPFAM" id="SSF56112">
    <property type="entry name" value="Protein kinase-like (PK-like)"/>
    <property type="match status" value="2"/>
</dbReference>
<dbReference type="EMBL" id="CP119958">
    <property type="protein sequence ID" value="WFD37859.1"/>
    <property type="molecule type" value="Genomic_DNA"/>
</dbReference>
<dbReference type="PROSITE" id="PS50011">
    <property type="entry name" value="PROTEIN_KINASE_DOM"/>
    <property type="match status" value="1"/>
</dbReference>
<protein>
    <recommendedName>
        <fullName evidence="2">Protein kinase domain-containing protein</fullName>
    </recommendedName>
</protein>
<feature type="region of interest" description="Disordered" evidence="1">
    <location>
        <begin position="57"/>
        <end position="78"/>
    </location>
</feature>
<name>A0AAF0J9Q7_9BASI</name>
<dbReference type="InterPro" id="IPR000719">
    <property type="entry name" value="Prot_kinase_dom"/>
</dbReference>
<gene>
    <name evidence="3" type="ORF">MJAP1_000806</name>
</gene>
<evidence type="ECO:0000313" key="3">
    <source>
        <dbReference type="EMBL" id="WFD37859.1"/>
    </source>
</evidence>
<organism evidence="3 4">
    <name type="scientific">Malassezia japonica</name>
    <dbReference type="NCBI Taxonomy" id="223818"/>
    <lineage>
        <taxon>Eukaryota</taxon>
        <taxon>Fungi</taxon>
        <taxon>Dikarya</taxon>
        <taxon>Basidiomycota</taxon>
        <taxon>Ustilaginomycotina</taxon>
        <taxon>Malasseziomycetes</taxon>
        <taxon>Malasseziales</taxon>
        <taxon>Malasseziaceae</taxon>
        <taxon>Malassezia</taxon>
    </lineage>
</organism>
<feature type="region of interest" description="Disordered" evidence="1">
    <location>
        <begin position="96"/>
        <end position="124"/>
    </location>
</feature>
<feature type="compositionally biased region" description="Basic and acidic residues" evidence="1">
    <location>
        <begin position="172"/>
        <end position="182"/>
    </location>
</feature>
<dbReference type="GeneID" id="85224455"/>
<dbReference type="Proteomes" id="UP001217754">
    <property type="component" value="Chromosome 1"/>
</dbReference>
<evidence type="ECO:0000256" key="1">
    <source>
        <dbReference type="SAM" id="MobiDB-lite"/>
    </source>
</evidence>
<dbReference type="Gene3D" id="1.10.510.10">
    <property type="entry name" value="Transferase(Phosphotransferase) domain 1"/>
    <property type="match status" value="1"/>
</dbReference>
<feature type="region of interest" description="Disordered" evidence="1">
    <location>
        <begin position="142"/>
        <end position="161"/>
    </location>
</feature>
<reference evidence="3" key="1">
    <citation type="submission" date="2023-03" db="EMBL/GenBank/DDBJ databases">
        <title>Mating type loci evolution in Malassezia.</title>
        <authorList>
            <person name="Coelho M.A."/>
        </authorList>
    </citation>
    <scope>NUCLEOTIDE SEQUENCE</scope>
    <source>
        <strain evidence="3">CBS 9431</strain>
    </source>
</reference>